<dbReference type="EMBL" id="CAJNOT010001128">
    <property type="protein sequence ID" value="CAF1150140.1"/>
    <property type="molecule type" value="Genomic_DNA"/>
</dbReference>
<reference evidence="2" key="1">
    <citation type="submission" date="2021-02" db="EMBL/GenBank/DDBJ databases">
        <authorList>
            <person name="Nowell W R."/>
        </authorList>
    </citation>
    <scope>NUCLEOTIDE SEQUENCE</scope>
</reference>
<evidence type="ECO:0000313" key="6">
    <source>
        <dbReference type="Proteomes" id="UP000663882"/>
    </source>
</evidence>
<dbReference type="Proteomes" id="UP000663823">
    <property type="component" value="Unassembled WGS sequence"/>
</dbReference>
<evidence type="ECO:0000313" key="3">
    <source>
        <dbReference type="EMBL" id="CAF1388756.1"/>
    </source>
</evidence>
<evidence type="ECO:0000313" key="5">
    <source>
        <dbReference type="EMBL" id="CAF4112051.1"/>
    </source>
</evidence>
<accession>A0A814YHM5</accession>
<gene>
    <name evidence="5" type="ORF">FNK824_LOCUS31899</name>
    <name evidence="4" type="ORF">OTI717_LOCUS26547</name>
    <name evidence="2" type="ORF">RFH988_LOCUS26095</name>
    <name evidence="3" type="ORF">SEV965_LOCUS30809</name>
    <name evidence="1" type="ORF">ZHD862_LOCUS20122</name>
</gene>
<comment type="caution">
    <text evidence="2">The sequence shown here is derived from an EMBL/GenBank/DDBJ whole genome shotgun (WGS) entry which is preliminary data.</text>
</comment>
<evidence type="ECO:0000313" key="2">
    <source>
        <dbReference type="EMBL" id="CAF1229658.1"/>
    </source>
</evidence>
<dbReference type="Gene3D" id="2.10.110.10">
    <property type="entry name" value="Cysteine Rich Protein"/>
    <property type="match status" value="1"/>
</dbReference>
<evidence type="ECO:0000313" key="4">
    <source>
        <dbReference type="EMBL" id="CAF3954227.1"/>
    </source>
</evidence>
<evidence type="ECO:0000313" key="1">
    <source>
        <dbReference type="EMBL" id="CAF1150140.1"/>
    </source>
</evidence>
<name>A0A814YHM5_9BILA</name>
<sequence>MQIHSIDCFHEIFSSRCYVCHCAILPLIGQQERIAIIAFHRTYHIDCYRYERSLYLIKISMYFVEMNFF</sequence>
<dbReference type="EMBL" id="CAJOAX010005609">
    <property type="protein sequence ID" value="CAF3954227.1"/>
    <property type="molecule type" value="Genomic_DNA"/>
</dbReference>
<protein>
    <submittedName>
        <fullName evidence="2">Uncharacterized protein</fullName>
    </submittedName>
</protein>
<dbReference type="EMBL" id="CAJNOO010002042">
    <property type="protein sequence ID" value="CAF1229658.1"/>
    <property type="molecule type" value="Genomic_DNA"/>
</dbReference>
<organism evidence="2 6">
    <name type="scientific">Rotaria sordida</name>
    <dbReference type="NCBI Taxonomy" id="392033"/>
    <lineage>
        <taxon>Eukaryota</taxon>
        <taxon>Metazoa</taxon>
        <taxon>Spiralia</taxon>
        <taxon>Gnathifera</taxon>
        <taxon>Rotifera</taxon>
        <taxon>Eurotatoria</taxon>
        <taxon>Bdelloidea</taxon>
        <taxon>Philodinida</taxon>
        <taxon>Philodinidae</taxon>
        <taxon>Rotaria</taxon>
    </lineage>
</organism>
<dbReference type="OrthoDB" id="25414at2759"/>
<proteinExistence type="predicted"/>
<dbReference type="Proteomes" id="UP000663882">
    <property type="component" value="Unassembled WGS sequence"/>
</dbReference>
<dbReference type="Proteomes" id="UP000663874">
    <property type="component" value="Unassembled WGS sequence"/>
</dbReference>
<dbReference type="EMBL" id="CAJNOU010003402">
    <property type="protein sequence ID" value="CAF1388756.1"/>
    <property type="molecule type" value="Genomic_DNA"/>
</dbReference>
<dbReference type="Proteomes" id="UP000663889">
    <property type="component" value="Unassembled WGS sequence"/>
</dbReference>
<dbReference type="EMBL" id="CAJOBE010010591">
    <property type="protein sequence ID" value="CAF4112051.1"/>
    <property type="molecule type" value="Genomic_DNA"/>
</dbReference>
<dbReference type="Proteomes" id="UP000663864">
    <property type="component" value="Unassembled WGS sequence"/>
</dbReference>
<dbReference type="AlphaFoldDB" id="A0A814YHM5"/>